<comment type="caution">
    <text evidence="1">The sequence shown here is derived from an EMBL/GenBank/DDBJ whole genome shotgun (WGS) entry which is preliminary data.</text>
</comment>
<reference evidence="2" key="1">
    <citation type="journal article" date="2019" name="Int. J. Syst. Evol. Microbiol.">
        <title>The Global Catalogue of Microorganisms (GCM) 10K type strain sequencing project: providing services to taxonomists for standard genome sequencing and annotation.</title>
        <authorList>
            <consortium name="The Broad Institute Genomics Platform"/>
            <consortium name="The Broad Institute Genome Sequencing Center for Infectious Disease"/>
            <person name="Wu L."/>
            <person name="Ma J."/>
        </authorList>
    </citation>
    <scope>NUCLEOTIDE SEQUENCE [LARGE SCALE GENOMIC DNA]</scope>
    <source>
        <strain evidence="2">ICMP 19430</strain>
    </source>
</reference>
<gene>
    <name evidence="1" type="ORF">ACFQS9_00620</name>
</gene>
<dbReference type="EMBL" id="JBHTCS010000001">
    <property type="protein sequence ID" value="MFC7446385.1"/>
    <property type="molecule type" value="Genomic_DNA"/>
</dbReference>
<accession>A0ABW2RRG7</accession>
<proteinExistence type="predicted"/>
<sequence length="137" mass="14943">METLTEDIEYLAQRFWSGFTLERWYGRLEEHNAVLGAVLIVRKFDCAGFARMVERIATGNLPENRTNPGEAIVSWLTRNGVPVALSPATAAHRPVAPEEGGEATLAAFVDLFDAVLLDTVGVPPPVRVILPDGSLSR</sequence>
<evidence type="ECO:0000313" key="2">
    <source>
        <dbReference type="Proteomes" id="UP001596484"/>
    </source>
</evidence>
<organism evidence="1 2">
    <name type="scientific">Rhodococcus daqingensis</name>
    <dbReference type="NCBI Taxonomy" id="2479363"/>
    <lineage>
        <taxon>Bacteria</taxon>
        <taxon>Bacillati</taxon>
        <taxon>Actinomycetota</taxon>
        <taxon>Actinomycetes</taxon>
        <taxon>Mycobacteriales</taxon>
        <taxon>Nocardiaceae</taxon>
        <taxon>Rhodococcus</taxon>
    </lineage>
</organism>
<keyword evidence="2" id="KW-1185">Reference proteome</keyword>
<name>A0ABW2RRG7_9NOCA</name>
<evidence type="ECO:0000313" key="1">
    <source>
        <dbReference type="EMBL" id="MFC7446385.1"/>
    </source>
</evidence>
<dbReference type="Proteomes" id="UP001596484">
    <property type="component" value="Unassembled WGS sequence"/>
</dbReference>
<dbReference type="RefSeq" id="WP_378400493.1">
    <property type="nucleotide sequence ID" value="NZ_JBHTCS010000001.1"/>
</dbReference>
<protein>
    <submittedName>
        <fullName evidence="1">Uncharacterized protein</fullName>
    </submittedName>
</protein>